<comment type="caution">
    <text evidence="1">The sequence shown here is derived from an EMBL/GenBank/DDBJ whole genome shotgun (WGS) entry which is preliminary data.</text>
</comment>
<sequence length="31" mass="3402">TDSGVRTDLVQAGSLPMIITHVMSNNLRYIV</sequence>
<evidence type="ECO:0000313" key="1">
    <source>
        <dbReference type="EMBL" id="GIQ92540.1"/>
    </source>
</evidence>
<keyword evidence="2" id="KW-1185">Reference proteome</keyword>
<feature type="non-terminal residue" evidence="1">
    <location>
        <position position="1"/>
    </location>
</feature>
<proteinExistence type="predicted"/>
<dbReference type="Proteomes" id="UP000265618">
    <property type="component" value="Unassembled WGS sequence"/>
</dbReference>
<dbReference type="EMBL" id="BDIP01009937">
    <property type="protein sequence ID" value="GIQ92540.1"/>
    <property type="molecule type" value="Genomic_DNA"/>
</dbReference>
<gene>
    <name evidence="1" type="ORF">KIPB_016367</name>
</gene>
<reference evidence="1 2" key="1">
    <citation type="journal article" date="2018" name="PLoS ONE">
        <title>The draft genome of Kipferlia bialata reveals reductive genome evolution in fornicate parasites.</title>
        <authorList>
            <person name="Tanifuji G."/>
            <person name="Takabayashi S."/>
            <person name="Kume K."/>
            <person name="Takagi M."/>
            <person name="Nakayama T."/>
            <person name="Kamikawa R."/>
            <person name="Inagaki Y."/>
            <person name="Hashimoto T."/>
        </authorList>
    </citation>
    <scope>NUCLEOTIDE SEQUENCE [LARGE SCALE GENOMIC DNA]</scope>
    <source>
        <strain evidence="1">NY0173</strain>
    </source>
</reference>
<organism evidence="1 2">
    <name type="scientific">Kipferlia bialata</name>
    <dbReference type="NCBI Taxonomy" id="797122"/>
    <lineage>
        <taxon>Eukaryota</taxon>
        <taxon>Metamonada</taxon>
        <taxon>Carpediemonas-like organisms</taxon>
        <taxon>Kipferlia</taxon>
    </lineage>
</organism>
<accession>A0A9K3DCL2</accession>
<dbReference type="AlphaFoldDB" id="A0A9K3DCL2"/>
<evidence type="ECO:0000313" key="2">
    <source>
        <dbReference type="Proteomes" id="UP000265618"/>
    </source>
</evidence>
<protein>
    <submittedName>
        <fullName evidence="1">Uncharacterized protein</fullName>
    </submittedName>
</protein>
<name>A0A9K3DCL2_9EUKA</name>